<dbReference type="PANTHER" id="PTHR32552:SF68">
    <property type="entry name" value="FERRICHROME OUTER MEMBRANE TRANSPORTER_PHAGE RECEPTOR"/>
    <property type="match status" value="1"/>
</dbReference>
<dbReference type="GO" id="GO:0038023">
    <property type="term" value="F:signaling receptor activity"/>
    <property type="evidence" value="ECO:0007669"/>
    <property type="project" value="InterPro"/>
</dbReference>
<evidence type="ECO:0000313" key="20">
    <source>
        <dbReference type="Proteomes" id="UP000197535"/>
    </source>
</evidence>
<dbReference type="InterPro" id="IPR010917">
    <property type="entry name" value="TonB_rcpt_CS"/>
</dbReference>
<keyword evidence="9" id="KW-0406">Ion transport</keyword>
<dbReference type="SUPFAM" id="SSF56935">
    <property type="entry name" value="Porins"/>
    <property type="match status" value="1"/>
</dbReference>
<dbReference type="GO" id="GO:0009279">
    <property type="term" value="C:cell outer membrane"/>
    <property type="evidence" value="ECO:0007669"/>
    <property type="project" value="UniProtKB-SubCell"/>
</dbReference>
<keyword evidence="4 14" id="KW-1134">Transmembrane beta strand</keyword>
<dbReference type="Gene3D" id="2.170.130.10">
    <property type="entry name" value="TonB-dependent receptor, plug domain"/>
    <property type="match status" value="1"/>
</dbReference>
<evidence type="ECO:0000256" key="2">
    <source>
        <dbReference type="ARBA" id="ARBA00009810"/>
    </source>
</evidence>
<evidence type="ECO:0000256" key="8">
    <source>
        <dbReference type="ARBA" id="ARBA00023004"/>
    </source>
</evidence>
<comment type="similarity">
    <text evidence="2 14 16">Belongs to the TonB-dependent receptor family.</text>
</comment>
<dbReference type="InterPro" id="IPR012910">
    <property type="entry name" value="Plug_dom"/>
</dbReference>
<keyword evidence="11 14" id="KW-0472">Membrane</keyword>
<organism evidence="19 20">
    <name type="scientific">Noviherbaspirillum denitrificans</name>
    <dbReference type="NCBI Taxonomy" id="1968433"/>
    <lineage>
        <taxon>Bacteria</taxon>
        <taxon>Pseudomonadati</taxon>
        <taxon>Pseudomonadota</taxon>
        <taxon>Betaproteobacteria</taxon>
        <taxon>Burkholderiales</taxon>
        <taxon>Oxalobacteraceae</taxon>
        <taxon>Noviherbaspirillum</taxon>
    </lineage>
</organism>
<keyword evidence="3 14" id="KW-0813">Transport</keyword>
<protein>
    <submittedName>
        <fullName evidence="19">TonB-dependent receptor</fullName>
    </submittedName>
</protein>
<keyword evidence="5" id="KW-0410">Iron transport</keyword>
<feature type="short sequence motif" description="TonB C-terminal box" evidence="15">
    <location>
        <begin position="606"/>
        <end position="623"/>
    </location>
</feature>
<dbReference type="EMBL" id="LSTO01000001">
    <property type="protein sequence ID" value="OWW20941.1"/>
    <property type="molecule type" value="Genomic_DNA"/>
</dbReference>
<dbReference type="NCBIfam" id="TIGR01783">
    <property type="entry name" value="TonB-siderophor"/>
    <property type="match status" value="1"/>
</dbReference>
<evidence type="ECO:0000256" key="6">
    <source>
        <dbReference type="ARBA" id="ARBA00022692"/>
    </source>
</evidence>
<dbReference type="GO" id="GO:0015344">
    <property type="term" value="F:siderophore uptake transmembrane transporter activity"/>
    <property type="evidence" value="ECO:0007669"/>
    <property type="project" value="TreeGrafter"/>
</dbReference>
<evidence type="ECO:0000259" key="17">
    <source>
        <dbReference type="Pfam" id="PF00593"/>
    </source>
</evidence>
<comment type="subcellular location">
    <subcellularLocation>
        <location evidence="1 14">Cell outer membrane</location>
        <topology evidence="1 14">Multi-pass membrane protein</topology>
    </subcellularLocation>
</comment>
<evidence type="ECO:0000256" key="13">
    <source>
        <dbReference type="ARBA" id="ARBA00023237"/>
    </source>
</evidence>
<keyword evidence="10 16" id="KW-0798">TonB box</keyword>
<dbReference type="Pfam" id="PF07715">
    <property type="entry name" value="Plug"/>
    <property type="match status" value="1"/>
</dbReference>
<accession>A0A254TE59</accession>
<sequence>MRDAAMSSIADVIRYVPGATAHQGEGNRDQVVLRGNATTADFFVDGIRDDAQTFRDLYNLERVEVLKGPAGMVFGRGGAGGIVNRVTKRPVFGHVGNAQLTVGSDSQVRGSVDIGNKINDAAAWRLNAMGEKSDSFRNGVELERYAINPTVILTPSADTSLTLGYEHLRDDRTADRGFPSFAGRPFNADPSVFFGNADQSRSKATVDGFSAVLDHDLGGGMQLKNSFRATRYDKFYQNVYAGSAVNAAGNLTLSAYNNANKRTNIFNQTDLTAKVRSGDIEHTLLAGVELGHQDSTNLRQTGFFGSATSATVSASNPFAATTRFQSTGTDANNRVKADIAGVYVQDQIALSKQWKVLAGVRYDHFKVDFDDKRTTTTPVDLARTDNAFSPRLGVIWTPTDTSTYYASYSYAVLPSGEQLSLAPNTSDLAPEKAKNYEIGARWDVQPALTLSAALFRLDRDEVRVADPARAGFFVKTGQQRTEGLELGLQGDVMRNWQVFAGYAFLDGRITKATSSGPAGAKIGLVPDHAASIWNKFTLGGGWGLGLGVVYQSDSYTSFTNTVKLPSFTRTDGAVYYDFADGKTRLALNVENLFDKAYFPTANGDNNISPGAPRNARLTLSTSF</sequence>
<evidence type="ECO:0000256" key="3">
    <source>
        <dbReference type="ARBA" id="ARBA00022448"/>
    </source>
</evidence>
<keyword evidence="7" id="KW-0732">Signal</keyword>
<dbReference type="InterPro" id="IPR039426">
    <property type="entry name" value="TonB-dep_rcpt-like"/>
</dbReference>
<keyword evidence="6 14" id="KW-0812">Transmembrane</keyword>
<dbReference type="InterPro" id="IPR000531">
    <property type="entry name" value="Beta-barrel_TonB"/>
</dbReference>
<dbReference type="InterPro" id="IPR036942">
    <property type="entry name" value="Beta-barrel_TonB_sf"/>
</dbReference>
<evidence type="ECO:0000256" key="12">
    <source>
        <dbReference type="ARBA" id="ARBA00023170"/>
    </source>
</evidence>
<keyword evidence="13 14" id="KW-0998">Cell outer membrane</keyword>
<dbReference type="PANTHER" id="PTHR32552">
    <property type="entry name" value="FERRICHROME IRON RECEPTOR-RELATED"/>
    <property type="match status" value="1"/>
</dbReference>
<feature type="domain" description="TonB-dependent receptor-like beta-barrel" evidence="17">
    <location>
        <begin position="154"/>
        <end position="592"/>
    </location>
</feature>
<dbReference type="GO" id="GO:0015891">
    <property type="term" value="P:siderophore transport"/>
    <property type="evidence" value="ECO:0007669"/>
    <property type="project" value="InterPro"/>
</dbReference>
<evidence type="ECO:0000256" key="4">
    <source>
        <dbReference type="ARBA" id="ARBA00022452"/>
    </source>
</evidence>
<gene>
    <name evidence="19" type="ORF">AYR66_17175</name>
</gene>
<evidence type="ECO:0000256" key="11">
    <source>
        <dbReference type="ARBA" id="ARBA00023136"/>
    </source>
</evidence>
<keyword evidence="12 19" id="KW-0675">Receptor</keyword>
<evidence type="ECO:0000259" key="18">
    <source>
        <dbReference type="Pfam" id="PF07715"/>
    </source>
</evidence>
<dbReference type="PROSITE" id="PS52016">
    <property type="entry name" value="TONB_DEPENDENT_REC_3"/>
    <property type="match status" value="1"/>
</dbReference>
<evidence type="ECO:0000256" key="16">
    <source>
        <dbReference type="RuleBase" id="RU003357"/>
    </source>
</evidence>
<evidence type="ECO:0000256" key="10">
    <source>
        <dbReference type="ARBA" id="ARBA00023077"/>
    </source>
</evidence>
<dbReference type="InterPro" id="IPR037066">
    <property type="entry name" value="Plug_dom_sf"/>
</dbReference>
<reference evidence="19 20" key="1">
    <citation type="submission" date="2016-02" db="EMBL/GenBank/DDBJ databases">
        <authorList>
            <person name="Wen L."/>
            <person name="He K."/>
            <person name="Yang H."/>
        </authorList>
    </citation>
    <scope>NUCLEOTIDE SEQUENCE [LARGE SCALE GENOMIC DNA]</scope>
    <source>
        <strain evidence="19 20">TSA40</strain>
    </source>
</reference>
<evidence type="ECO:0000256" key="1">
    <source>
        <dbReference type="ARBA" id="ARBA00004571"/>
    </source>
</evidence>
<proteinExistence type="inferred from homology"/>
<dbReference type="AlphaFoldDB" id="A0A254TE59"/>
<keyword evidence="8" id="KW-0408">Iron</keyword>
<dbReference type="CDD" id="cd01347">
    <property type="entry name" value="ligand_gated_channel"/>
    <property type="match status" value="1"/>
</dbReference>
<dbReference type="Pfam" id="PF00593">
    <property type="entry name" value="TonB_dep_Rec_b-barrel"/>
    <property type="match status" value="1"/>
</dbReference>
<evidence type="ECO:0000256" key="7">
    <source>
        <dbReference type="ARBA" id="ARBA00022729"/>
    </source>
</evidence>
<feature type="domain" description="TonB-dependent receptor plug" evidence="18">
    <location>
        <begin position="2"/>
        <end position="82"/>
    </location>
</feature>
<keyword evidence="20" id="KW-1185">Reference proteome</keyword>
<comment type="caution">
    <text evidence="19">The sequence shown here is derived from an EMBL/GenBank/DDBJ whole genome shotgun (WGS) entry which is preliminary data.</text>
</comment>
<evidence type="ECO:0000256" key="14">
    <source>
        <dbReference type="PROSITE-ProRule" id="PRU01360"/>
    </source>
</evidence>
<dbReference type="Proteomes" id="UP000197535">
    <property type="component" value="Unassembled WGS sequence"/>
</dbReference>
<dbReference type="Gene3D" id="2.40.170.20">
    <property type="entry name" value="TonB-dependent receptor, beta-barrel domain"/>
    <property type="match status" value="1"/>
</dbReference>
<evidence type="ECO:0000313" key="19">
    <source>
        <dbReference type="EMBL" id="OWW20941.1"/>
    </source>
</evidence>
<dbReference type="InterPro" id="IPR010105">
    <property type="entry name" value="TonB_sidphr_rcpt"/>
</dbReference>
<evidence type="ECO:0000256" key="5">
    <source>
        <dbReference type="ARBA" id="ARBA00022496"/>
    </source>
</evidence>
<evidence type="ECO:0000256" key="9">
    <source>
        <dbReference type="ARBA" id="ARBA00023065"/>
    </source>
</evidence>
<dbReference type="PROSITE" id="PS01156">
    <property type="entry name" value="TONB_DEPENDENT_REC_2"/>
    <property type="match status" value="1"/>
</dbReference>
<evidence type="ECO:0000256" key="15">
    <source>
        <dbReference type="PROSITE-ProRule" id="PRU10144"/>
    </source>
</evidence>
<name>A0A254TE59_9BURK</name>